<evidence type="ECO:0000256" key="3">
    <source>
        <dbReference type="ARBA" id="ARBA00023026"/>
    </source>
</evidence>
<dbReference type="RefSeq" id="WP_378164469.1">
    <property type="nucleotide sequence ID" value="NZ_JBHSBU010000001.1"/>
</dbReference>
<feature type="transmembrane region" description="Helical" evidence="6">
    <location>
        <begin position="141"/>
        <end position="162"/>
    </location>
</feature>
<reference evidence="9" key="1">
    <citation type="journal article" date="2019" name="Int. J. Syst. Evol. Microbiol.">
        <title>The Global Catalogue of Microorganisms (GCM) 10K type strain sequencing project: providing services to taxonomists for standard genome sequencing and annotation.</title>
        <authorList>
            <consortium name="The Broad Institute Genomics Platform"/>
            <consortium name="The Broad Institute Genome Sequencing Center for Infectious Disease"/>
            <person name="Wu L."/>
            <person name="Ma J."/>
        </authorList>
    </citation>
    <scope>NUCLEOTIDE SEQUENCE [LARGE SCALE GENOMIC DNA]</scope>
    <source>
        <strain evidence="9">LMG 29894</strain>
    </source>
</reference>
<evidence type="ECO:0000313" key="9">
    <source>
        <dbReference type="Proteomes" id="UP001595791"/>
    </source>
</evidence>
<dbReference type="Proteomes" id="UP001595791">
    <property type="component" value="Unassembled WGS sequence"/>
</dbReference>
<evidence type="ECO:0000256" key="2">
    <source>
        <dbReference type="ARBA" id="ARBA00022870"/>
    </source>
</evidence>
<dbReference type="Pfam" id="PF04888">
    <property type="entry name" value="SseC"/>
    <property type="match status" value="1"/>
</dbReference>
<accession>A0ABV8MSV0</accession>
<name>A0ABV8MSV0_9NEIS</name>
<keyword evidence="3" id="KW-0843">Virulence</keyword>
<proteinExistence type="inferred from homology"/>
<comment type="similarity">
    <text evidence="4">Belongs to the SctE/SipB/YopB family.</text>
</comment>
<evidence type="ECO:0000256" key="4">
    <source>
        <dbReference type="ARBA" id="ARBA00035640"/>
    </source>
</evidence>
<dbReference type="InterPro" id="IPR006972">
    <property type="entry name" value="BipB-like_C"/>
</dbReference>
<keyword evidence="5" id="KW-0175">Coiled coil</keyword>
<keyword evidence="6" id="KW-0472">Membrane</keyword>
<comment type="caution">
    <text evidence="8">The sequence shown here is derived from an EMBL/GenBank/DDBJ whole genome shotgun (WGS) entry which is preliminary data.</text>
</comment>
<feature type="domain" description="Translocator protein BipB-like C-terminal" evidence="7">
    <location>
        <begin position="79"/>
        <end position="395"/>
    </location>
</feature>
<feature type="transmembrane region" description="Helical" evidence="6">
    <location>
        <begin position="168"/>
        <end position="188"/>
    </location>
</feature>
<evidence type="ECO:0000259" key="7">
    <source>
        <dbReference type="Pfam" id="PF04888"/>
    </source>
</evidence>
<feature type="coiled-coil region" evidence="5">
    <location>
        <begin position="349"/>
        <end position="383"/>
    </location>
</feature>
<evidence type="ECO:0000256" key="6">
    <source>
        <dbReference type="SAM" id="Phobius"/>
    </source>
</evidence>
<sequence length="403" mass="41303">MTIQSINVGNGNLPVANDPTALAQSVQVNAAAVAQITEIAAQYLQSVGGNVGGNQGGRAPQGAPELEAPRGDFSSDQLALLLMSLQNKSEDAQLQTAKQGLEISKQQKEDMHKRAIEKIEEAARKAAEAAEKAKANKVLGWFTKVFAFVAAVVATVAAAVATVATGGAAAPLLALAVMGLVATGMDLANQISQECGGPEISLSKWVTEGCAKLLTAMGMSEEDAKKYAPILAAVAATVVSAGATAMLAPDLYGNAVGAICQLCGVDEQTAQYIAMAVTLAVQLTVAVAMVVATGGSSAVSGVAKTAQNVGKIAGAVGQGVNGALGVAQGGLTISQADSQKQADLAKSQKAEFDKMIVKLKQQMEDERERIKELLEQLDMAAQMVSQMIAAASSTRVQQVRNIV</sequence>
<comment type="subcellular location">
    <subcellularLocation>
        <location evidence="1">Host membrane</location>
    </subcellularLocation>
</comment>
<keyword evidence="6" id="KW-1133">Transmembrane helix</keyword>
<feature type="coiled-coil region" evidence="5">
    <location>
        <begin position="105"/>
        <end position="136"/>
    </location>
</feature>
<keyword evidence="9" id="KW-1185">Reference proteome</keyword>
<evidence type="ECO:0000256" key="1">
    <source>
        <dbReference type="ARBA" id="ARBA00004551"/>
    </source>
</evidence>
<evidence type="ECO:0000256" key="5">
    <source>
        <dbReference type="SAM" id="Coils"/>
    </source>
</evidence>
<keyword evidence="2" id="KW-1043">Host membrane</keyword>
<feature type="transmembrane region" description="Helical" evidence="6">
    <location>
        <begin position="272"/>
        <end position="292"/>
    </location>
</feature>
<evidence type="ECO:0000313" key="8">
    <source>
        <dbReference type="EMBL" id="MFC4160055.1"/>
    </source>
</evidence>
<keyword evidence="6" id="KW-0812">Transmembrane</keyword>
<dbReference type="EMBL" id="JBHSBU010000001">
    <property type="protein sequence ID" value="MFC4160055.1"/>
    <property type="molecule type" value="Genomic_DNA"/>
</dbReference>
<gene>
    <name evidence="8" type="primary">sctE</name>
    <name evidence="8" type="ORF">ACFOW7_11920</name>
</gene>
<protein>
    <submittedName>
        <fullName evidence="8">Type III secretion system translocon subunit SctE</fullName>
    </submittedName>
</protein>
<feature type="transmembrane region" description="Helical" evidence="6">
    <location>
        <begin position="227"/>
        <end position="248"/>
    </location>
</feature>
<organism evidence="8 9">
    <name type="scientific">Chitinimonas lacunae</name>
    <dbReference type="NCBI Taxonomy" id="1963018"/>
    <lineage>
        <taxon>Bacteria</taxon>
        <taxon>Pseudomonadati</taxon>
        <taxon>Pseudomonadota</taxon>
        <taxon>Betaproteobacteria</taxon>
        <taxon>Neisseriales</taxon>
        <taxon>Chitinibacteraceae</taxon>
        <taxon>Chitinimonas</taxon>
    </lineage>
</organism>